<dbReference type="Gene3D" id="3.40.50.2000">
    <property type="entry name" value="Glycogen Phosphorylase B"/>
    <property type="match status" value="1"/>
</dbReference>
<keyword evidence="1" id="KW-0808">Transferase</keyword>
<dbReference type="AlphaFoldDB" id="A0A6L5QME9"/>
<evidence type="ECO:0000313" key="2">
    <source>
        <dbReference type="Proteomes" id="UP000481037"/>
    </source>
</evidence>
<accession>A0A6L5QME9</accession>
<protein>
    <submittedName>
        <fullName evidence="1">Glycosyltransferase</fullName>
    </submittedName>
</protein>
<dbReference type="Pfam" id="PF13692">
    <property type="entry name" value="Glyco_trans_1_4"/>
    <property type="match status" value="1"/>
</dbReference>
<sequence length="406" mass="43775">MKCLWIAREIPFPAKDGDRIYAGQLARAFGQAVGGVTYVGIGDGVAEAPPADDAEVRWLSVGGGRRRMLPALLSPLPLVAAMHDTPAFRARLDALYAEPWDAIVFDHYGAGPAMQQYLASPIGRSARRARIAYVSHNHEELVLRAVAAESDAGLVKRLGFWQNYWKTRQLERYLTRHADLVTAITPEDAASFAVTTPGAEIIVLTPGYNGAVCAARQISDATPRHVLMIGSFHWAAKQENLRQFLKVADPLFAAHNIVFDVVGGMPEALRAELAPGLKATRLHGFVDDPAPLFDGARLALVPEAIGGGFKLKFLDYLFRRLPVATLSDAAAGLPAPVRAAMIEADTLASLAASVVAHIDDAARLDQLQQRAFAAGSSLFQWRDRGAQLRDALRAPATALTKEASYG</sequence>
<dbReference type="Proteomes" id="UP000481037">
    <property type="component" value="Unassembled WGS sequence"/>
</dbReference>
<name>A0A6L5QME9_9BURK</name>
<gene>
    <name evidence="1" type="ORF">GJ697_24480</name>
</gene>
<dbReference type="GO" id="GO:0016740">
    <property type="term" value="F:transferase activity"/>
    <property type="evidence" value="ECO:0007669"/>
    <property type="project" value="UniProtKB-KW"/>
</dbReference>
<keyword evidence="2" id="KW-1185">Reference proteome</keyword>
<proteinExistence type="predicted"/>
<dbReference type="EMBL" id="WKJM01000027">
    <property type="protein sequence ID" value="MRX10984.1"/>
    <property type="molecule type" value="Genomic_DNA"/>
</dbReference>
<evidence type="ECO:0000313" key="1">
    <source>
        <dbReference type="EMBL" id="MRX10984.1"/>
    </source>
</evidence>
<organism evidence="1 2">
    <name type="scientific">Duganella alba</name>
    <dbReference type="NCBI Taxonomy" id="2666081"/>
    <lineage>
        <taxon>Bacteria</taxon>
        <taxon>Pseudomonadati</taxon>
        <taxon>Pseudomonadota</taxon>
        <taxon>Betaproteobacteria</taxon>
        <taxon>Burkholderiales</taxon>
        <taxon>Oxalobacteraceae</taxon>
        <taxon>Telluria group</taxon>
        <taxon>Duganella</taxon>
    </lineage>
</organism>
<reference evidence="1 2" key="1">
    <citation type="submission" date="2019-11" db="EMBL/GenBank/DDBJ databases">
        <title>Novel species isolated from a subtropical stream in China.</title>
        <authorList>
            <person name="Lu H."/>
        </authorList>
    </citation>
    <scope>NUCLEOTIDE SEQUENCE [LARGE SCALE GENOMIC DNA]</scope>
    <source>
        <strain evidence="1 2">FT25W</strain>
    </source>
</reference>
<dbReference type="SUPFAM" id="SSF53756">
    <property type="entry name" value="UDP-Glycosyltransferase/glycogen phosphorylase"/>
    <property type="match status" value="1"/>
</dbReference>
<comment type="caution">
    <text evidence="1">The sequence shown here is derived from an EMBL/GenBank/DDBJ whole genome shotgun (WGS) entry which is preliminary data.</text>
</comment>
<dbReference type="RefSeq" id="WP_154369046.1">
    <property type="nucleotide sequence ID" value="NZ_WKJM01000027.1"/>
</dbReference>